<dbReference type="OrthoDB" id="3268930at2"/>
<feature type="domain" description="WCX" evidence="3">
    <location>
        <begin position="261"/>
        <end position="336"/>
    </location>
</feature>
<dbReference type="PANTHER" id="PTHR34580:SF1">
    <property type="entry name" value="PROTEIN PAFC"/>
    <property type="match status" value="1"/>
</dbReference>
<protein>
    <recommendedName>
        <fullName evidence="7">WYL domain-containing protein</fullName>
    </recommendedName>
</protein>
<keyword evidence="6" id="KW-0002">3D-structure</keyword>
<evidence type="ECO:0008006" key="7">
    <source>
        <dbReference type="Google" id="ProtNLM"/>
    </source>
</evidence>
<dbReference type="PDBsum" id="6SJ9"/>
<comment type="caution">
    <text evidence="4">The sequence shown here is derived from an EMBL/GenBank/DDBJ whole genome shotgun (WGS) entry which is preliminary data.</text>
</comment>
<proteinExistence type="evidence at protein level"/>
<feature type="domain" description="PafC HTH" evidence="2">
    <location>
        <begin position="364"/>
        <end position="464"/>
    </location>
</feature>
<evidence type="ECO:0007829" key="6">
    <source>
        <dbReference type="PDB" id="6SJ9"/>
    </source>
</evidence>
<dbReference type="PANTHER" id="PTHR34580">
    <property type="match status" value="1"/>
</dbReference>
<dbReference type="InterPro" id="IPR026881">
    <property type="entry name" value="WYL_dom"/>
</dbReference>
<evidence type="ECO:0000259" key="1">
    <source>
        <dbReference type="Pfam" id="PF13280"/>
    </source>
</evidence>
<sequence>MTRLAAFPLVFSNVATVSASRTERLLNLLLALLNTKVGLPRAVLREKVYHDSADNDVAFGRMFERDKVDLKQFGFEIETLMDPRNFGADDPASARYRIGKDSNRLPDVSLTPAESTVLLLAAQLWERAALGSAAANAVRKLQAAGGFRDVDLPAGVQPRIKPAGQAFDDVVAAMHGKHPIRFGYQAVSTGREEVREVEPWGLGSRFGQWYLVGLDRGRGAKRVFRLSRMTTAISVLTTGSFHPPKDFNARAELDELNELPVRQATLVIDKDKLLALRKKATSLQDAPDESGRDRITVDFRDPEQLAEELASYGPHVKVTGPAELSAAVVRRLQAAADFDDAPLPPLEFPEAGRAPRARKRTSEDQLARMLQLVPFLVHHQGLHIQEVADHFGISRKALIDDLKILICSGLPEGYPDDLLDIQWENDHVYISEHLDLNRPVRFSEEEAAALLTGLAMLGDLPALAGVPEDGSGSALESVTIKLTGAAGEAARLAGSVSGQSVAPEQAQAFAAITQAIREGRQLRLRYFSLQRDEVTERDVDPLRLYSLDSTWYFEAYCHSKAGVRNFRLDRVESLEPNGRAVSGSATAGQDFPARLFTPGEDDVLVCLELTRQGAGLADDYYAERTAPLPDGGLLAEVRFGDAGWLPMFVSQHGGSVRILEPESLRQETRAWIDAALVQYDSPTGTKAG</sequence>
<reference evidence="4 5" key="2">
    <citation type="submission" date="2019-06" db="EMBL/GenBank/DDBJ databases">
        <title>Whole genome shotgun sequence of Paenarthrobacter aurescens NBRC 12136.</title>
        <authorList>
            <person name="Hosoyama A."/>
            <person name="Uohara A."/>
            <person name="Ohji S."/>
            <person name="Ichikawa N."/>
        </authorList>
    </citation>
    <scope>NUCLEOTIDE SEQUENCE [LARGE SCALE GENOMIC DNA]</scope>
    <source>
        <strain evidence="4 5">NBRC 12136</strain>
    </source>
</reference>
<dbReference type="AlphaFoldDB" id="A0A4Y3NDN0"/>
<dbReference type="EMBL" id="BJMD01000011">
    <property type="protein sequence ID" value="GEB19277.1"/>
    <property type="molecule type" value="Genomic_DNA"/>
</dbReference>
<feature type="domain" description="WYL" evidence="1">
    <location>
        <begin position="166"/>
        <end position="231"/>
    </location>
</feature>
<keyword evidence="5" id="KW-1185">Reference proteome</keyword>
<evidence type="ECO:0000313" key="4">
    <source>
        <dbReference type="EMBL" id="GEB19277.1"/>
    </source>
</evidence>
<dbReference type="PROSITE" id="PS52050">
    <property type="entry name" value="WYL"/>
    <property type="match status" value="2"/>
</dbReference>
<dbReference type="PDB" id="6SJ9">
    <property type="method" value="X-ray"/>
    <property type="resolution" value="2.20 A"/>
    <property type="chains" value="A/B=18-681"/>
</dbReference>
<feature type="domain" description="WYL" evidence="1">
    <location>
        <begin position="508"/>
        <end position="575"/>
    </location>
</feature>
<evidence type="ECO:0000259" key="2">
    <source>
        <dbReference type="Pfam" id="PF19187"/>
    </source>
</evidence>
<feature type="domain" description="WCX" evidence="3">
    <location>
        <begin position="608"/>
        <end position="676"/>
    </location>
</feature>
<dbReference type="SMR" id="A0A4Y3NDN0"/>
<dbReference type="InterPro" id="IPR051534">
    <property type="entry name" value="CBASS_pafABC_assoc_protein"/>
</dbReference>
<evidence type="ECO:0000259" key="3">
    <source>
        <dbReference type="Pfam" id="PF25583"/>
    </source>
</evidence>
<name>A0A4Y3NDN0_PAEAU</name>
<dbReference type="Pfam" id="PF19187">
    <property type="entry name" value="HTH_PafC"/>
    <property type="match status" value="1"/>
</dbReference>
<dbReference type="InterPro" id="IPR043839">
    <property type="entry name" value="PafC_HTH"/>
</dbReference>
<gene>
    <name evidence="4" type="ORF">AAU01_20320</name>
</gene>
<evidence type="ECO:0000313" key="5">
    <source>
        <dbReference type="Proteomes" id="UP000317715"/>
    </source>
</evidence>
<dbReference type="Pfam" id="PF13280">
    <property type="entry name" value="WYL"/>
    <property type="match status" value="2"/>
</dbReference>
<accession>A0A4Y3NDN0</accession>
<organism evidence="4 5">
    <name type="scientific">Paenarthrobacter aurescens</name>
    <name type="common">Arthrobacter aurescens</name>
    <dbReference type="NCBI Taxonomy" id="43663"/>
    <lineage>
        <taxon>Bacteria</taxon>
        <taxon>Bacillati</taxon>
        <taxon>Actinomycetota</taxon>
        <taxon>Actinomycetes</taxon>
        <taxon>Micrococcales</taxon>
        <taxon>Micrococcaceae</taxon>
        <taxon>Paenarthrobacter</taxon>
    </lineage>
</organism>
<dbReference type="Proteomes" id="UP000317715">
    <property type="component" value="Unassembled WGS sequence"/>
</dbReference>
<dbReference type="InterPro" id="IPR057727">
    <property type="entry name" value="WCX_dom"/>
</dbReference>
<reference evidence="6" key="1">
    <citation type="journal article" date="2019" name="Nat. Commun.">
        <title>Structure and functional implications of WYL domain-containing bacterial DNA damage response regulator PafBC.</title>
        <authorList>
            <person name="Muller A.U."/>
            <person name="Leibundgut M."/>
            <person name="Ban N."/>
            <person name="Weber-Ban E."/>
        </authorList>
    </citation>
    <scope>X-RAY CRYSTALLOGRAPHY (2.20 ANGSTROMS) OF 18-681</scope>
</reference>
<dbReference type="Pfam" id="PF25583">
    <property type="entry name" value="WCX"/>
    <property type="match status" value="2"/>
</dbReference>